<dbReference type="Proteomes" id="UP000024284">
    <property type="component" value="Unassembled WGS sequence"/>
</dbReference>
<dbReference type="InterPro" id="IPR015424">
    <property type="entry name" value="PyrdxlP-dep_Trfase"/>
</dbReference>
<comment type="cofactor">
    <cofactor evidence="1">
        <name>pyridoxal 5'-phosphate</name>
        <dbReference type="ChEBI" id="CHEBI:597326"/>
    </cofactor>
</comment>
<dbReference type="Gene3D" id="3.90.1150.10">
    <property type="entry name" value="Aspartate Aminotransferase, domain 1"/>
    <property type="match status" value="1"/>
</dbReference>
<dbReference type="SUPFAM" id="SSF53383">
    <property type="entry name" value="PLP-dependent transferases"/>
    <property type="match status" value="1"/>
</dbReference>
<dbReference type="InterPro" id="IPR015421">
    <property type="entry name" value="PyrdxlP-dep_Trfase_major"/>
</dbReference>
<evidence type="ECO:0000256" key="4">
    <source>
        <dbReference type="ARBA" id="ARBA00022898"/>
    </source>
</evidence>
<dbReference type="InterPro" id="IPR001597">
    <property type="entry name" value="ArAA_b-elim_lyase/Thr_aldolase"/>
</dbReference>
<reference evidence="6" key="1">
    <citation type="submission" date="2014-08" db="EMBL/GenBank/DDBJ databases">
        <title>Draft genome sequences of Sphingobium herbicidovorans.</title>
        <authorList>
            <person name="Gan H.M."/>
            <person name="Gan H.Y."/>
            <person name="Savka M.A."/>
        </authorList>
    </citation>
    <scope>NUCLEOTIDE SEQUENCE [LARGE SCALE GENOMIC DNA]</scope>
    <source>
        <strain evidence="6">NBRC 16415</strain>
    </source>
</reference>
<gene>
    <name evidence="6" type="ORF">BV98_001930</name>
</gene>
<accession>A0A086PA47</accession>
<evidence type="ECO:0000256" key="3">
    <source>
        <dbReference type="ARBA" id="ARBA00011881"/>
    </source>
</evidence>
<proteinExistence type="inferred from homology"/>
<comment type="caution">
    <text evidence="6">The sequence shown here is derived from an EMBL/GenBank/DDBJ whole genome shotgun (WGS) entry which is preliminary data.</text>
</comment>
<evidence type="ECO:0000313" key="6">
    <source>
        <dbReference type="EMBL" id="KFG90265.1"/>
    </source>
</evidence>
<dbReference type="AlphaFoldDB" id="A0A086PA47"/>
<dbReference type="PATRIC" id="fig|1219045.3.peg.1972"/>
<feature type="domain" description="Aromatic amino acid beta-eliminating lyase/threonine aldolase" evidence="5">
    <location>
        <begin position="19"/>
        <end position="307"/>
    </location>
</feature>
<evidence type="ECO:0000313" key="7">
    <source>
        <dbReference type="Proteomes" id="UP000024284"/>
    </source>
</evidence>
<protein>
    <submittedName>
        <fullName evidence="6">Threonine aldolase</fullName>
    </submittedName>
</protein>
<comment type="similarity">
    <text evidence="2">Belongs to the threonine aldolase family.</text>
</comment>
<dbReference type="EMBL" id="JFZA02000013">
    <property type="protein sequence ID" value="KFG90265.1"/>
    <property type="molecule type" value="Genomic_DNA"/>
</dbReference>
<dbReference type="Gene3D" id="3.40.640.10">
    <property type="entry name" value="Type I PLP-dependent aspartate aminotransferase-like (Major domain)"/>
    <property type="match status" value="1"/>
</dbReference>
<keyword evidence="4" id="KW-0663">Pyridoxal phosphate</keyword>
<dbReference type="GO" id="GO:0016829">
    <property type="term" value="F:lyase activity"/>
    <property type="evidence" value="ECO:0007669"/>
    <property type="project" value="InterPro"/>
</dbReference>
<dbReference type="InterPro" id="IPR015422">
    <property type="entry name" value="PyrdxlP-dep_Trfase_small"/>
</dbReference>
<keyword evidence="7" id="KW-1185">Reference proteome</keyword>
<dbReference type="eggNOG" id="COG2008">
    <property type="taxonomic scope" value="Bacteria"/>
</dbReference>
<dbReference type="STRING" id="76947.GCA_002080435_01580"/>
<evidence type="ECO:0000256" key="1">
    <source>
        <dbReference type="ARBA" id="ARBA00001933"/>
    </source>
</evidence>
<evidence type="ECO:0000256" key="2">
    <source>
        <dbReference type="ARBA" id="ARBA00006966"/>
    </source>
</evidence>
<dbReference type="GO" id="GO:0006520">
    <property type="term" value="P:amino acid metabolic process"/>
    <property type="evidence" value="ECO:0007669"/>
    <property type="project" value="InterPro"/>
</dbReference>
<evidence type="ECO:0000259" key="5">
    <source>
        <dbReference type="Pfam" id="PF01212"/>
    </source>
</evidence>
<comment type="subunit">
    <text evidence="3">Homotetramer.</text>
</comment>
<sequence>MCWHLGAGPRGLYPAPMHLFSDNATPVCPNVMAAIAAADQADHGYDGDAWSARLDGAFSDLFGTPVRALWVTTGTAANSIALACLCPPYGGIFCHEESHIVVDECGAPGFYTHGATLMALPGEGAKLSPATLVERSKAIRPDVHQVPARAISITQATEYGLVYTPDEVAAIGRVARDRGLGLHMDGARFANAVASLDCHPGDVTWRAGVDILTFGCVKNGGMAGEALLFFGPQADARAAEAARWRKRGGHLLSKGRYLAAQILAMLEDDLWLNNARAANAAATALAQAVPTRLLHPVQANELFIRLSASEAASLRAQGFDFYDWGEGAARLVTNWAQDAASVRPLAEALKALP</sequence>
<organism evidence="6 7">
    <name type="scientific">Sphingobium herbicidovorans (strain ATCC 700291 / DSM 11019 / CCUG 56400 / KCTC 2939 / LMG 18315 / NBRC 16415 / MH)</name>
    <name type="common">Sphingomonas herbicidovorans</name>
    <dbReference type="NCBI Taxonomy" id="1219045"/>
    <lineage>
        <taxon>Bacteria</taxon>
        <taxon>Pseudomonadati</taxon>
        <taxon>Pseudomonadota</taxon>
        <taxon>Alphaproteobacteria</taxon>
        <taxon>Sphingomonadales</taxon>
        <taxon>Sphingomonadaceae</taxon>
        <taxon>Sphingobium</taxon>
    </lineage>
</organism>
<dbReference type="Pfam" id="PF01212">
    <property type="entry name" value="Beta_elim_lyase"/>
    <property type="match status" value="1"/>
</dbReference>
<dbReference type="PANTHER" id="PTHR48097">
    <property type="entry name" value="L-THREONINE ALDOLASE-RELATED"/>
    <property type="match status" value="1"/>
</dbReference>
<dbReference type="PANTHER" id="PTHR48097:SF5">
    <property type="entry name" value="LOW SPECIFICITY L-THREONINE ALDOLASE"/>
    <property type="match status" value="1"/>
</dbReference>
<name>A0A086PA47_SPHHM</name>